<feature type="compositionally biased region" description="Pro residues" evidence="9">
    <location>
        <begin position="600"/>
        <end position="609"/>
    </location>
</feature>
<evidence type="ECO:0000256" key="7">
    <source>
        <dbReference type="ARBA" id="ARBA00023163"/>
    </source>
</evidence>
<evidence type="ECO:0000256" key="6">
    <source>
        <dbReference type="ARBA" id="ARBA00023125"/>
    </source>
</evidence>
<keyword evidence="3" id="KW-0678">Repressor</keyword>
<feature type="compositionally biased region" description="Basic and acidic residues" evidence="9">
    <location>
        <begin position="1"/>
        <end position="19"/>
    </location>
</feature>
<reference evidence="11" key="1">
    <citation type="submission" date="2021-01" db="EMBL/GenBank/DDBJ databases">
        <title>A chromosome-scale assembly of European eel, Anguilla anguilla.</title>
        <authorList>
            <person name="Henkel C."/>
            <person name="Jong-Raadsen S.A."/>
            <person name="Dufour S."/>
            <person name="Weltzien F.-A."/>
            <person name="Palstra A.P."/>
            <person name="Pelster B."/>
            <person name="Spaink H.P."/>
            <person name="Van Den Thillart G.E."/>
            <person name="Jansen H."/>
            <person name="Zahm M."/>
            <person name="Klopp C."/>
            <person name="Cedric C."/>
            <person name="Louis A."/>
            <person name="Berthelot C."/>
            <person name="Parey E."/>
            <person name="Roest Crollius H."/>
            <person name="Montfort J."/>
            <person name="Robinson-Rechavi M."/>
            <person name="Bucao C."/>
            <person name="Bouchez O."/>
            <person name="Gislard M."/>
            <person name="Lluch J."/>
            <person name="Milhes M."/>
            <person name="Lampietro C."/>
            <person name="Lopez Roques C."/>
            <person name="Donnadieu C."/>
            <person name="Braasch I."/>
            <person name="Desvignes T."/>
            <person name="Postlethwait J."/>
            <person name="Bobe J."/>
            <person name="Guiguen Y."/>
            <person name="Dirks R."/>
        </authorList>
    </citation>
    <scope>NUCLEOTIDE SEQUENCE</scope>
    <source>
        <strain evidence="11">Tag_6206</strain>
        <tissue evidence="11">Liver</tissue>
    </source>
</reference>
<dbReference type="GO" id="GO:0003723">
    <property type="term" value="F:RNA binding"/>
    <property type="evidence" value="ECO:0007669"/>
    <property type="project" value="InterPro"/>
</dbReference>
<feature type="compositionally biased region" description="Basic and acidic residues" evidence="9">
    <location>
        <begin position="611"/>
        <end position="647"/>
    </location>
</feature>
<accession>A0A9D3MN48</accession>
<dbReference type="SUPFAM" id="SSF102031">
    <property type="entry name" value="AXH domain"/>
    <property type="match status" value="1"/>
</dbReference>
<dbReference type="InterPro" id="IPR036096">
    <property type="entry name" value="Ataxin_AXH_dom_sf"/>
</dbReference>
<evidence type="ECO:0000313" key="11">
    <source>
        <dbReference type="EMBL" id="KAG5849338.1"/>
    </source>
</evidence>
<feature type="region of interest" description="Disordered" evidence="9">
    <location>
        <begin position="1"/>
        <end position="60"/>
    </location>
</feature>
<feature type="compositionally biased region" description="Gly residues" evidence="9">
    <location>
        <begin position="26"/>
        <end position="38"/>
    </location>
</feature>
<comment type="subcellular location">
    <subcellularLocation>
        <location evidence="1">Nucleus</location>
    </subcellularLocation>
</comment>
<feature type="compositionally biased region" description="Gly residues" evidence="9">
    <location>
        <begin position="301"/>
        <end position="310"/>
    </location>
</feature>
<dbReference type="SMART" id="SM00536">
    <property type="entry name" value="AXH"/>
    <property type="match status" value="1"/>
</dbReference>
<dbReference type="AlphaFoldDB" id="A0A9D3MN48"/>
<keyword evidence="12" id="KW-1185">Reference proteome</keyword>
<feature type="compositionally biased region" description="Low complexity" evidence="9">
    <location>
        <begin position="649"/>
        <end position="660"/>
    </location>
</feature>
<evidence type="ECO:0000259" key="10">
    <source>
        <dbReference type="PROSITE" id="PS51148"/>
    </source>
</evidence>
<evidence type="ECO:0000256" key="1">
    <source>
        <dbReference type="ARBA" id="ARBA00004123"/>
    </source>
</evidence>
<dbReference type="EMBL" id="JAFIRN010000005">
    <property type="protein sequence ID" value="KAG5849338.1"/>
    <property type="molecule type" value="Genomic_DNA"/>
</dbReference>
<keyword evidence="6" id="KW-0238">DNA-binding</keyword>
<organism evidence="11 12">
    <name type="scientific">Anguilla anguilla</name>
    <name type="common">European freshwater eel</name>
    <name type="synonym">Muraena anguilla</name>
    <dbReference type="NCBI Taxonomy" id="7936"/>
    <lineage>
        <taxon>Eukaryota</taxon>
        <taxon>Metazoa</taxon>
        <taxon>Chordata</taxon>
        <taxon>Craniata</taxon>
        <taxon>Vertebrata</taxon>
        <taxon>Euteleostomi</taxon>
        <taxon>Actinopterygii</taxon>
        <taxon>Neopterygii</taxon>
        <taxon>Teleostei</taxon>
        <taxon>Anguilliformes</taxon>
        <taxon>Anguillidae</taxon>
        <taxon>Anguilla</taxon>
    </lineage>
</organism>
<feature type="compositionally biased region" description="Pro residues" evidence="9">
    <location>
        <begin position="690"/>
        <end position="702"/>
    </location>
</feature>
<dbReference type="PROSITE" id="PS51148">
    <property type="entry name" value="AXH"/>
    <property type="match status" value="1"/>
</dbReference>
<evidence type="ECO:0000256" key="4">
    <source>
        <dbReference type="ARBA" id="ARBA00022553"/>
    </source>
</evidence>
<evidence type="ECO:0000256" key="9">
    <source>
        <dbReference type="SAM" id="MobiDB-lite"/>
    </source>
</evidence>
<feature type="compositionally biased region" description="Low complexity" evidence="9">
    <location>
        <begin position="396"/>
        <end position="410"/>
    </location>
</feature>
<comment type="caution">
    <text evidence="11">The sequence shown here is derived from an EMBL/GenBank/DDBJ whole genome shotgun (WGS) entry which is preliminary data.</text>
</comment>
<dbReference type="PANTHER" id="PTHR13392:SF6">
    <property type="entry name" value="ATAXIN-1-LIKE"/>
    <property type="match status" value="1"/>
</dbReference>
<keyword evidence="4" id="KW-0597">Phosphoprotein</keyword>
<evidence type="ECO:0000256" key="3">
    <source>
        <dbReference type="ARBA" id="ARBA00022491"/>
    </source>
</evidence>
<evidence type="ECO:0000256" key="8">
    <source>
        <dbReference type="ARBA" id="ARBA00023242"/>
    </source>
</evidence>
<dbReference type="GO" id="GO:0003677">
    <property type="term" value="F:DNA binding"/>
    <property type="evidence" value="ECO:0007669"/>
    <property type="project" value="UniProtKB-KW"/>
</dbReference>
<evidence type="ECO:0000256" key="5">
    <source>
        <dbReference type="ARBA" id="ARBA00023015"/>
    </source>
</evidence>
<dbReference type="Pfam" id="PF08517">
    <property type="entry name" value="AXH"/>
    <property type="match status" value="1"/>
</dbReference>
<dbReference type="GO" id="GO:0006355">
    <property type="term" value="P:regulation of DNA-templated transcription"/>
    <property type="evidence" value="ECO:0007669"/>
    <property type="project" value="InterPro"/>
</dbReference>
<evidence type="ECO:0000313" key="12">
    <source>
        <dbReference type="Proteomes" id="UP001044222"/>
    </source>
</evidence>
<sequence length="729" mass="77692">MKPVHERNQECLPPKKRDLPVSSSIAGGGADRGGGEEGGSAHSSDSACREPLAGGSAPGEWIRVQPGAHYSVENPDGLGVPIDQYGMLYKVALTSGAYPPTSLHPVLSHIPSAYSVPSSLLQHPGIPYPPLGYAHIPHSSLQLVSPPYAVPYAVPPGFVPGSLLPPQTAVPPQAHHIPHLVPYPSVIQGGVVSSSPDRRPGPRPAELHHRATPVFYHHAGSRTAQPGLGADYRNSHLEREKEVNGGEEEERGGREPTQDPAYSSRGPRARTRPRPAPWRPSAPRTVRPAGLRLPGSPPGFRPGGSAGGFPPGFSRPGRGRKPQAGVAGAAEPDPGVSAGEREEALLGVRAEEALAPGRIATRASLSGPDDPRLPSLHPQPPTTPCCWPTGSRCSCRWTTSSSVTRARPTTSSPPPRRRPEPPGREARAEPRPGQSSLPRPRPRPRPLPLHQGAIIQLATGELKRVEDLQTQDFVRSAEVSGGLKIDSSMVVDIRRSHRPGLVALHFTVGEQQSKVAIDVPPEHPFFVFGQGWSSCSPDATARLYGLDCHHLQAGDVCVSIALQQHKPQQPPPPPPPPQAQSRAPAKAGSAPPWPFSQWGRPPPAPPPPAHFRGERPHRDREEEQGHGEAPPRADRTPRAHEEPERLPLAHRGPPAAGAAAARHRCTRPRPTGDAPPRLPKYQIKSEDAPTPTPTPTPTPLSPTSPGSSRPTFIPQEVKLSIEGRSNAGK</sequence>
<keyword evidence="8" id="KW-0539">Nucleus</keyword>
<feature type="region of interest" description="Disordered" evidence="9">
    <location>
        <begin position="396"/>
        <end position="448"/>
    </location>
</feature>
<feature type="compositionally biased region" description="Low complexity" evidence="9">
    <location>
        <begin position="281"/>
        <end position="294"/>
    </location>
</feature>
<feature type="compositionally biased region" description="Pro residues" evidence="9">
    <location>
        <begin position="568"/>
        <end position="578"/>
    </location>
</feature>
<dbReference type="GO" id="GO:0005634">
    <property type="term" value="C:nucleus"/>
    <property type="evidence" value="ECO:0007669"/>
    <property type="project" value="UniProtKB-SubCell"/>
</dbReference>
<evidence type="ECO:0000256" key="2">
    <source>
        <dbReference type="ARBA" id="ARBA00007348"/>
    </source>
</evidence>
<feature type="domain" description="AXH" evidence="10">
    <location>
        <begin position="437"/>
        <end position="568"/>
    </location>
</feature>
<dbReference type="InterPro" id="IPR020997">
    <property type="entry name" value="Ataxin-1_N"/>
</dbReference>
<feature type="compositionally biased region" description="Basic and acidic residues" evidence="9">
    <location>
        <begin position="417"/>
        <end position="430"/>
    </location>
</feature>
<proteinExistence type="inferred from homology"/>
<feature type="region of interest" description="Disordered" evidence="9">
    <location>
        <begin position="565"/>
        <end position="729"/>
    </location>
</feature>
<dbReference type="InterPro" id="IPR003652">
    <property type="entry name" value="Ataxin_AXH_dom"/>
</dbReference>
<keyword evidence="5" id="KW-0805">Transcription regulation</keyword>
<dbReference type="Proteomes" id="UP001044222">
    <property type="component" value="Unassembled WGS sequence"/>
</dbReference>
<protein>
    <recommendedName>
        <fullName evidence="10">AXH domain-containing protein</fullName>
    </recommendedName>
</protein>
<keyword evidence="7" id="KW-0804">Transcription</keyword>
<dbReference type="InterPro" id="IPR043404">
    <property type="entry name" value="ATAXIN1-like"/>
</dbReference>
<feature type="region of interest" description="Disordered" evidence="9">
    <location>
        <begin position="239"/>
        <end position="338"/>
    </location>
</feature>
<dbReference type="PANTHER" id="PTHR13392">
    <property type="entry name" value="ATAXIN 1"/>
    <property type="match status" value="1"/>
</dbReference>
<name>A0A9D3MN48_ANGAN</name>
<dbReference type="Pfam" id="PF12547">
    <property type="entry name" value="ATXN-1_C"/>
    <property type="match status" value="1"/>
</dbReference>
<comment type="similarity">
    <text evidence="2">Belongs to the ATXN1 family.</text>
</comment>
<gene>
    <name evidence="11" type="ORF">ANANG_G00109160</name>
</gene>